<dbReference type="InterPro" id="IPR011206">
    <property type="entry name" value="Citrate_lyase_beta/mcl1/mcl2"/>
</dbReference>
<dbReference type="Gene3D" id="3.20.20.60">
    <property type="entry name" value="Phosphoenolpyruvate-binding domains"/>
    <property type="match status" value="1"/>
</dbReference>
<evidence type="ECO:0000256" key="2">
    <source>
        <dbReference type="ARBA" id="ARBA00005568"/>
    </source>
</evidence>
<dbReference type="Pfam" id="PF03328">
    <property type="entry name" value="HpcH_HpaI"/>
    <property type="match status" value="1"/>
</dbReference>
<evidence type="ECO:0000256" key="1">
    <source>
        <dbReference type="ARBA" id="ARBA00001946"/>
    </source>
</evidence>
<protein>
    <submittedName>
        <fullName evidence="6">CoA ester lyase</fullName>
    </submittedName>
</protein>
<evidence type="ECO:0000256" key="3">
    <source>
        <dbReference type="ARBA" id="ARBA00022723"/>
    </source>
</evidence>
<dbReference type="InterPro" id="IPR005000">
    <property type="entry name" value="Aldolase/citrate-lyase_domain"/>
</dbReference>
<dbReference type="PANTHER" id="PTHR32308">
    <property type="entry name" value="LYASE BETA SUBUNIT, PUTATIVE (AFU_ORTHOLOGUE AFUA_4G13030)-RELATED"/>
    <property type="match status" value="1"/>
</dbReference>
<evidence type="ECO:0000313" key="6">
    <source>
        <dbReference type="EMBL" id="MCW3798671.1"/>
    </source>
</evidence>
<comment type="cofactor">
    <cofactor evidence="1">
        <name>Mg(2+)</name>
        <dbReference type="ChEBI" id="CHEBI:18420"/>
    </cofactor>
</comment>
<evidence type="ECO:0000259" key="5">
    <source>
        <dbReference type="Pfam" id="PF03328"/>
    </source>
</evidence>
<evidence type="ECO:0000313" key="7">
    <source>
        <dbReference type="Proteomes" id="UP001526246"/>
    </source>
</evidence>
<comment type="similarity">
    <text evidence="2">Belongs to the HpcH/HpaI aldolase family.</text>
</comment>
<comment type="caution">
    <text evidence="6">The sequence shown here is derived from an EMBL/GenBank/DDBJ whole genome shotgun (WGS) entry which is preliminary data.</text>
</comment>
<reference evidence="6 7" key="1">
    <citation type="submission" date="2022-10" db="EMBL/GenBank/DDBJ databases">
        <title>Sphingomonas sp.</title>
        <authorList>
            <person name="Jin C."/>
        </authorList>
    </citation>
    <scope>NUCLEOTIDE SEQUENCE [LARGE SCALE GENOMIC DNA]</scope>
    <source>
        <strain evidence="6 7">BN140010</strain>
    </source>
</reference>
<dbReference type="SUPFAM" id="SSF51621">
    <property type="entry name" value="Phosphoenolpyruvate/pyruvate domain"/>
    <property type="match status" value="1"/>
</dbReference>
<keyword evidence="4" id="KW-0460">Magnesium</keyword>
<feature type="domain" description="HpcH/HpaI aldolase/citrate lyase" evidence="5">
    <location>
        <begin position="9"/>
        <end position="211"/>
    </location>
</feature>
<accession>A0ABT3JIQ4</accession>
<keyword evidence="3" id="KW-0479">Metal-binding</keyword>
<dbReference type="GO" id="GO:0016829">
    <property type="term" value="F:lyase activity"/>
    <property type="evidence" value="ECO:0007669"/>
    <property type="project" value="UniProtKB-KW"/>
</dbReference>
<dbReference type="PANTHER" id="PTHR32308:SF10">
    <property type="entry name" value="CITRATE LYASE SUBUNIT BETA"/>
    <property type="match status" value="1"/>
</dbReference>
<sequence>MSVNLFGRRSALFLPASNPRAVAKAREAGADLVILDLEDAVKEADKDAARVAAVAAVATGWPCPVAIRVNGFVTDWHGADVEAVAGSSADFVVVPRVDGPAVLQEVLALTGKPVAAMVETALGVRRAWEIAESAAALIAGTNDLAADLRLPTSGRRPALQTALQTIVLAARAAGKPCFDGVYNRLDDPDGFSAEAGEGRSLGFDGKTLIHPNQVAPCHAAFAPLPEEVARAERLVAAASGGAQRFEGEMIERMHVEAAERLLERAR</sequence>
<proteinExistence type="inferred from homology"/>
<dbReference type="PIRSF" id="PIRSF015582">
    <property type="entry name" value="Cit_lyase_B"/>
    <property type="match status" value="1"/>
</dbReference>
<name>A0ABT3JIQ4_9SPHN</name>
<dbReference type="InterPro" id="IPR040442">
    <property type="entry name" value="Pyrv_kinase-like_dom_sf"/>
</dbReference>
<dbReference type="InterPro" id="IPR015813">
    <property type="entry name" value="Pyrv/PenolPyrv_kinase-like_dom"/>
</dbReference>
<dbReference type="RefSeq" id="WP_264883632.1">
    <property type="nucleotide sequence ID" value="NZ_JAPDOB010000002.1"/>
</dbReference>
<organism evidence="6 7">
    <name type="scientific">Sphingomonas arvum</name>
    <dbReference type="NCBI Taxonomy" id="2992113"/>
    <lineage>
        <taxon>Bacteria</taxon>
        <taxon>Pseudomonadati</taxon>
        <taxon>Pseudomonadota</taxon>
        <taxon>Alphaproteobacteria</taxon>
        <taxon>Sphingomonadales</taxon>
        <taxon>Sphingomonadaceae</taxon>
        <taxon>Sphingomonas</taxon>
    </lineage>
</organism>
<dbReference type="EMBL" id="JAPDOB010000002">
    <property type="protein sequence ID" value="MCW3798671.1"/>
    <property type="molecule type" value="Genomic_DNA"/>
</dbReference>
<dbReference type="Proteomes" id="UP001526246">
    <property type="component" value="Unassembled WGS sequence"/>
</dbReference>
<keyword evidence="7" id="KW-1185">Reference proteome</keyword>
<evidence type="ECO:0000256" key="4">
    <source>
        <dbReference type="ARBA" id="ARBA00022842"/>
    </source>
</evidence>
<gene>
    <name evidence="6" type="ORF">OMW55_12720</name>
</gene>
<keyword evidence="6" id="KW-0456">Lyase</keyword>